<dbReference type="InterPro" id="IPR050281">
    <property type="entry name" value="Flavin_monoamine_oxidase"/>
</dbReference>
<dbReference type="GO" id="GO:0001716">
    <property type="term" value="F:L-amino-acid oxidase activity"/>
    <property type="evidence" value="ECO:0007669"/>
    <property type="project" value="TreeGrafter"/>
</dbReference>
<sequence>MARALLFFAALALTFRQCVSSPFPIELDLRSEPSSRLSNIHVSYARHISGQVTFTYGPCHTISWDDGHTVLARSDSATLDSRLVWHIPEDAPGLVCISAWDETRTLVGRSEPRDVQFAKRKVNRKRSLDPIHLTDEDGFDTLGAWFDGIEALLQSEASLIDVTAAKQKEIAIVGAGMSGLMTYLVLHQAGFTNLTLLEANNRVGGRVYTAYLSGGPFDYSYQEMGPMRFPVGYTDPDSGEKYNISDTELVFSLIEEINEMNKNKPDLKVDLIRWYDESQNGLQYFNEFRMKTGLPPTLGQIRNDSSLDQSRPMDSTTKSLDDVLLNDLPGDGFMVEMATNMYKAHKKWTSEGLGGKLQGDRWSEFAYISQYLKGSLNSTDVIVGPENADGSFWLWEYDTLYESADSWRTIDGGMSRLPEAFLPLVKDNLRLNTKIERVRHANDKVTLQWRHDYKDSLHSSTYDYAIVAVPFTVVRQWRMPNMNMIISNAINNLVYDTCCKVALEYSERFWEKYDNPIYGGCSTSTDIPGINIVCYPSYNINGTGPSAIIGEYVEGAANHESARMITMSEEEHVQYVLDAMTEIHGEETRKLYTGKFARTCWALDPFTAGSWASPSVGQHELYIPEYFKVHKNMIFVGEHTSYTHGWISSALDSGVRGAVQMLLELGLVDEAKDAVKKWILDRVS</sequence>
<dbReference type="Gene3D" id="1.20.1440.240">
    <property type="match status" value="1"/>
</dbReference>
<dbReference type="Proteomes" id="UP000078397">
    <property type="component" value="Unassembled WGS sequence"/>
</dbReference>
<protein>
    <submittedName>
        <fullName evidence="4">L-amino-acid oxidase</fullName>
    </submittedName>
</protein>
<dbReference type="RefSeq" id="XP_018144976.1">
    <property type="nucleotide sequence ID" value="XM_018283769.1"/>
</dbReference>
<dbReference type="SUPFAM" id="SSF51905">
    <property type="entry name" value="FAD/NAD(P)-binding domain"/>
    <property type="match status" value="1"/>
</dbReference>
<dbReference type="GeneID" id="28847763"/>
<feature type="compositionally biased region" description="Polar residues" evidence="1">
    <location>
        <begin position="302"/>
        <end position="318"/>
    </location>
</feature>
<feature type="domain" description="Amine oxidase" evidence="3">
    <location>
        <begin position="177"/>
        <end position="662"/>
    </location>
</feature>
<dbReference type="KEGG" id="pchm:VFPPC_04412"/>
<feature type="signal peptide" evidence="2">
    <location>
        <begin position="1"/>
        <end position="20"/>
    </location>
</feature>
<keyword evidence="5" id="KW-1185">Reference proteome</keyword>
<dbReference type="InterPro" id="IPR002937">
    <property type="entry name" value="Amino_oxidase"/>
</dbReference>
<dbReference type="Gene3D" id="3.90.660.10">
    <property type="match status" value="1"/>
</dbReference>
<evidence type="ECO:0000313" key="5">
    <source>
        <dbReference type="Proteomes" id="UP000078397"/>
    </source>
</evidence>
<evidence type="ECO:0000256" key="2">
    <source>
        <dbReference type="SAM" id="SignalP"/>
    </source>
</evidence>
<dbReference type="EMBL" id="LSBJ02000003">
    <property type="protein sequence ID" value="OAQ68126.1"/>
    <property type="molecule type" value="Genomic_DNA"/>
</dbReference>
<dbReference type="OrthoDB" id="7777654at2759"/>
<evidence type="ECO:0000256" key="1">
    <source>
        <dbReference type="SAM" id="MobiDB-lite"/>
    </source>
</evidence>
<organism evidence="4 5">
    <name type="scientific">Pochonia chlamydosporia 170</name>
    <dbReference type="NCBI Taxonomy" id="1380566"/>
    <lineage>
        <taxon>Eukaryota</taxon>
        <taxon>Fungi</taxon>
        <taxon>Dikarya</taxon>
        <taxon>Ascomycota</taxon>
        <taxon>Pezizomycotina</taxon>
        <taxon>Sordariomycetes</taxon>
        <taxon>Hypocreomycetidae</taxon>
        <taxon>Hypocreales</taxon>
        <taxon>Clavicipitaceae</taxon>
        <taxon>Pochonia</taxon>
    </lineage>
</organism>
<dbReference type="PANTHER" id="PTHR10742:SF342">
    <property type="entry name" value="AMINE OXIDASE"/>
    <property type="match status" value="1"/>
</dbReference>
<gene>
    <name evidence="4" type="ORF">VFPPC_04412</name>
</gene>
<dbReference type="GO" id="GO:0009063">
    <property type="term" value="P:amino acid catabolic process"/>
    <property type="evidence" value="ECO:0007669"/>
    <property type="project" value="TreeGrafter"/>
</dbReference>
<dbReference type="Pfam" id="PF01593">
    <property type="entry name" value="Amino_oxidase"/>
    <property type="match status" value="1"/>
</dbReference>
<dbReference type="PANTHER" id="PTHR10742">
    <property type="entry name" value="FLAVIN MONOAMINE OXIDASE"/>
    <property type="match status" value="1"/>
</dbReference>
<accession>A0A179FR70</accession>
<dbReference type="InterPro" id="IPR036188">
    <property type="entry name" value="FAD/NAD-bd_sf"/>
</dbReference>
<dbReference type="SUPFAM" id="SSF54373">
    <property type="entry name" value="FAD-linked reductases, C-terminal domain"/>
    <property type="match status" value="1"/>
</dbReference>
<dbReference type="Gene3D" id="3.50.50.60">
    <property type="entry name" value="FAD/NAD(P)-binding domain"/>
    <property type="match status" value="1"/>
</dbReference>
<reference evidence="4 5" key="1">
    <citation type="journal article" date="2016" name="PLoS Pathog.">
        <title>Biosynthesis of antibiotic leucinostatins in bio-control fungus Purpureocillium lilacinum and their inhibition on phytophthora revealed by genome mining.</title>
        <authorList>
            <person name="Wang G."/>
            <person name="Liu Z."/>
            <person name="Lin R."/>
            <person name="Li E."/>
            <person name="Mao Z."/>
            <person name="Ling J."/>
            <person name="Yang Y."/>
            <person name="Yin W.B."/>
            <person name="Xie B."/>
        </authorList>
    </citation>
    <scope>NUCLEOTIDE SEQUENCE [LARGE SCALE GENOMIC DNA]</scope>
    <source>
        <strain evidence="4">170</strain>
    </source>
</reference>
<dbReference type="AlphaFoldDB" id="A0A179FR70"/>
<dbReference type="STRING" id="1380566.A0A179FR70"/>
<evidence type="ECO:0000259" key="3">
    <source>
        <dbReference type="Pfam" id="PF01593"/>
    </source>
</evidence>
<name>A0A179FR70_METCM</name>
<comment type="caution">
    <text evidence="4">The sequence shown here is derived from an EMBL/GenBank/DDBJ whole genome shotgun (WGS) entry which is preliminary data.</text>
</comment>
<keyword evidence="2" id="KW-0732">Signal</keyword>
<feature type="region of interest" description="Disordered" evidence="1">
    <location>
        <begin position="302"/>
        <end position="321"/>
    </location>
</feature>
<feature type="chain" id="PRO_5008101923" evidence="2">
    <location>
        <begin position="21"/>
        <end position="684"/>
    </location>
</feature>
<evidence type="ECO:0000313" key="4">
    <source>
        <dbReference type="EMBL" id="OAQ68126.1"/>
    </source>
</evidence>
<proteinExistence type="predicted"/>